<comment type="caution">
    <text evidence="6">The sequence shown here is derived from an EMBL/GenBank/DDBJ whole genome shotgun (WGS) entry which is preliminary data.</text>
</comment>
<dbReference type="PANTHER" id="PTHR30055:SF220">
    <property type="entry name" value="TETR-FAMILY REGULATORY PROTEIN"/>
    <property type="match status" value="1"/>
</dbReference>
<keyword evidence="7" id="KW-1185">Reference proteome</keyword>
<dbReference type="GO" id="GO:0003700">
    <property type="term" value="F:DNA-binding transcription factor activity"/>
    <property type="evidence" value="ECO:0007669"/>
    <property type="project" value="TreeGrafter"/>
</dbReference>
<dbReference type="Pfam" id="PF00440">
    <property type="entry name" value="TetR_N"/>
    <property type="match status" value="1"/>
</dbReference>
<protein>
    <submittedName>
        <fullName evidence="6">TetR/AcrR family transcriptional regulator</fullName>
    </submittedName>
</protein>
<gene>
    <name evidence="6" type="ORF">ESP70_010810</name>
</gene>
<dbReference type="GO" id="GO:0000976">
    <property type="term" value="F:transcription cis-regulatory region binding"/>
    <property type="evidence" value="ECO:0007669"/>
    <property type="project" value="TreeGrafter"/>
</dbReference>
<dbReference type="InterPro" id="IPR036271">
    <property type="entry name" value="Tet_transcr_reg_TetR-rel_C_sf"/>
</dbReference>
<dbReference type="Pfam" id="PF13305">
    <property type="entry name" value="TetR_C_33"/>
    <property type="match status" value="1"/>
</dbReference>
<name>A0A5M4FEP6_9ACTN</name>
<dbReference type="PROSITE" id="PS50977">
    <property type="entry name" value="HTH_TETR_2"/>
    <property type="match status" value="1"/>
</dbReference>
<evidence type="ECO:0000256" key="4">
    <source>
        <dbReference type="PROSITE-ProRule" id="PRU00335"/>
    </source>
</evidence>
<dbReference type="InterPro" id="IPR009057">
    <property type="entry name" value="Homeodomain-like_sf"/>
</dbReference>
<evidence type="ECO:0000256" key="2">
    <source>
        <dbReference type="ARBA" id="ARBA00023125"/>
    </source>
</evidence>
<keyword evidence="3" id="KW-0804">Transcription</keyword>
<dbReference type="OrthoDB" id="4709966at2"/>
<accession>A0A5M4FEP6</accession>
<feature type="DNA-binding region" description="H-T-H motif" evidence="4">
    <location>
        <begin position="31"/>
        <end position="50"/>
    </location>
</feature>
<dbReference type="SUPFAM" id="SSF46689">
    <property type="entry name" value="Homeodomain-like"/>
    <property type="match status" value="1"/>
</dbReference>
<dbReference type="Gene3D" id="1.10.357.10">
    <property type="entry name" value="Tetracycline Repressor, domain 2"/>
    <property type="match status" value="1"/>
</dbReference>
<evidence type="ECO:0000313" key="6">
    <source>
        <dbReference type="EMBL" id="KAA1397825.1"/>
    </source>
</evidence>
<dbReference type="EMBL" id="SDPQ02000002">
    <property type="protein sequence ID" value="KAA1397825.1"/>
    <property type="molecule type" value="Genomic_DNA"/>
</dbReference>
<dbReference type="Proteomes" id="UP000380867">
    <property type="component" value="Unassembled WGS sequence"/>
</dbReference>
<dbReference type="SUPFAM" id="SSF48498">
    <property type="entry name" value="Tetracyclin repressor-like, C-terminal domain"/>
    <property type="match status" value="1"/>
</dbReference>
<dbReference type="InterPro" id="IPR001647">
    <property type="entry name" value="HTH_TetR"/>
</dbReference>
<dbReference type="InterPro" id="IPR050109">
    <property type="entry name" value="HTH-type_TetR-like_transc_reg"/>
</dbReference>
<dbReference type="RefSeq" id="WP_149689270.1">
    <property type="nucleotide sequence ID" value="NZ_SDPQ02000002.1"/>
</dbReference>
<feature type="domain" description="HTH tetR-type" evidence="5">
    <location>
        <begin position="8"/>
        <end position="68"/>
    </location>
</feature>
<evidence type="ECO:0000256" key="3">
    <source>
        <dbReference type="ARBA" id="ARBA00023163"/>
    </source>
</evidence>
<dbReference type="InterPro" id="IPR025996">
    <property type="entry name" value="MT1864/Rv1816-like_C"/>
</dbReference>
<keyword evidence="1" id="KW-0805">Transcription regulation</keyword>
<proteinExistence type="predicted"/>
<dbReference type="PANTHER" id="PTHR30055">
    <property type="entry name" value="HTH-TYPE TRANSCRIPTIONAL REGULATOR RUTR"/>
    <property type="match status" value="1"/>
</dbReference>
<organism evidence="6 7">
    <name type="scientific">Aeromicrobium ginsengisoli</name>
    <dbReference type="NCBI Taxonomy" id="363867"/>
    <lineage>
        <taxon>Bacteria</taxon>
        <taxon>Bacillati</taxon>
        <taxon>Actinomycetota</taxon>
        <taxon>Actinomycetes</taxon>
        <taxon>Propionibacteriales</taxon>
        <taxon>Nocardioidaceae</taxon>
        <taxon>Aeromicrobium</taxon>
    </lineage>
</organism>
<evidence type="ECO:0000259" key="5">
    <source>
        <dbReference type="PROSITE" id="PS50977"/>
    </source>
</evidence>
<sequence>MSEELALNDPQGRLVQATVRLLAEQGPSALKARTIASEAGVSTMVVYHHFGGIPELYGAVIDFGFAEIENAFVRLPVTDDPVADLFSMALTVREIARANPHLYDMMFGLSTRASYRPTSDKGVRRSGHSAAFQAAYAHITAACARLAGSEQVGMLDPETVAAGLWSTMHGFISLELADHFVEFEDPVRAIMVPIGVVFTVGLGADLQSAQASHDAALRCHEASTLHSL</sequence>
<dbReference type="AlphaFoldDB" id="A0A5M4FEP6"/>
<evidence type="ECO:0000313" key="7">
    <source>
        <dbReference type="Proteomes" id="UP000380867"/>
    </source>
</evidence>
<dbReference type="PRINTS" id="PR00455">
    <property type="entry name" value="HTHTETR"/>
</dbReference>
<evidence type="ECO:0000256" key="1">
    <source>
        <dbReference type="ARBA" id="ARBA00023015"/>
    </source>
</evidence>
<keyword evidence="2 4" id="KW-0238">DNA-binding</keyword>
<reference evidence="6" key="1">
    <citation type="submission" date="2019-09" db="EMBL/GenBank/DDBJ databases">
        <authorList>
            <person name="Li J."/>
        </authorList>
    </citation>
    <scope>NUCLEOTIDE SEQUENCE [LARGE SCALE GENOMIC DNA]</scope>
    <source>
        <strain evidence="6">JCM 14732</strain>
    </source>
</reference>